<keyword evidence="3" id="KW-0285">Flavoprotein</keyword>
<evidence type="ECO:0000256" key="2">
    <source>
        <dbReference type="ARBA" id="ARBA00007992"/>
    </source>
</evidence>
<accession>A0A8H4Q4H2</accession>
<proteinExistence type="inferred from homology"/>
<dbReference type="CDD" id="cd11041">
    <property type="entry name" value="CYP503A1-like"/>
    <property type="match status" value="1"/>
</dbReference>
<dbReference type="Proteomes" id="UP000562929">
    <property type="component" value="Unassembled WGS sequence"/>
</dbReference>
<organism evidence="8 9">
    <name type="scientific">Ophiocordyceps camponoti-floridani</name>
    <dbReference type="NCBI Taxonomy" id="2030778"/>
    <lineage>
        <taxon>Eukaryota</taxon>
        <taxon>Fungi</taxon>
        <taxon>Dikarya</taxon>
        <taxon>Ascomycota</taxon>
        <taxon>Pezizomycotina</taxon>
        <taxon>Sordariomycetes</taxon>
        <taxon>Hypocreomycetidae</taxon>
        <taxon>Hypocreales</taxon>
        <taxon>Ophiocordycipitaceae</taxon>
        <taxon>Ophiocordyceps</taxon>
    </lineage>
</organism>
<comment type="cofactor">
    <cofactor evidence="1">
        <name>FAD</name>
        <dbReference type="ChEBI" id="CHEBI:57692"/>
    </cofactor>
</comment>
<dbReference type="Pfam" id="PF00067">
    <property type="entry name" value="p450"/>
    <property type="match status" value="1"/>
</dbReference>
<dbReference type="InterPro" id="IPR050562">
    <property type="entry name" value="FAD_mOase_fung"/>
</dbReference>
<dbReference type="EMBL" id="JAACLJ010000005">
    <property type="protein sequence ID" value="KAF4585500.1"/>
    <property type="molecule type" value="Genomic_DNA"/>
</dbReference>
<name>A0A8H4Q4H2_9HYPO</name>
<dbReference type="Gene3D" id="1.10.630.10">
    <property type="entry name" value="Cytochrome P450"/>
    <property type="match status" value="1"/>
</dbReference>
<dbReference type="SUPFAM" id="SSF48264">
    <property type="entry name" value="Cytochrome P450"/>
    <property type="match status" value="1"/>
</dbReference>
<dbReference type="PANTHER" id="PTHR47356:SF2">
    <property type="entry name" value="FAD-BINDING DOMAIN-CONTAINING PROTEIN-RELATED"/>
    <property type="match status" value="1"/>
</dbReference>
<protein>
    <submittedName>
        <fullName evidence="8">P450 monooxygenase</fullName>
    </submittedName>
</protein>
<keyword evidence="9" id="KW-1185">Reference proteome</keyword>
<dbReference type="PRINTS" id="PR00420">
    <property type="entry name" value="RNGMNOXGNASE"/>
</dbReference>
<evidence type="ECO:0000256" key="1">
    <source>
        <dbReference type="ARBA" id="ARBA00001974"/>
    </source>
</evidence>
<keyword evidence="5" id="KW-0560">Oxidoreductase</keyword>
<keyword evidence="6 8" id="KW-0503">Monooxygenase</keyword>
<dbReference type="InterPro" id="IPR002938">
    <property type="entry name" value="FAD-bd"/>
</dbReference>
<dbReference type="OrthoDB" id="1844152at2759"/>
<dbReference type="GO" id="GO:0020037">
    <property type="term" value="F:heme binding"/>
    <property type="evidence" value="ECO:0007669"/>
    <property type="project" value="InterPro"/>
</dbReference>
<gene>
    <name evidence="8" type="ORF">GQ602_004805</name>
</gene>
<evidence type="ECO:0000313" key="9">
    <source>
        <dbReference type="Proteomes" id="UP000562929"/>
    </source>
</evidence>
<dbReference type="GO" id="GO:0016705">
    <property type="term" value="F:oxidoreductase activity, acting on paired donors, with incorporation or reduction of molecular oxygen"/>
    <property type="evidence" value="ECO:0007669"/>
    <property type="project" value="InterPro"/>
</dbReference>
<evidence type="ECO:0000256" key="3">
    <source>
        <dbReference type="ARBA" id="ARBA00022630"/>
    </source>
</evidence>
<comment type="caution">
    <text evidence="8">The sequence shown here is derived from an EMBL/GenBank/DDBJ whole genome shotgun (WGS) entry which is preliminary data.</text>
</comment>
<dbReference type="InterPro" id="IPR036396">
    <property type="entry name" value="Cyt_P450_sf"/>
</dbReference>
<dbReference type="PANTHER" id="PTHR47356">
    <property type="entry name" value="FAD-DEPENDENT MONOOXYGENASE ASQG-RELATED"/>
    <property type="match status" value="1"/>
</dbReference>
<evidence type="ECO:0000313" key="8">
    <source>
        <dbReference type="EMBL" id="KAF4585500.1"/>
    </source>
</evidence>
<dbReference type="GO" id="GO:0005506">
    <property type="term" value="F:iron ion binding"/>
    <property type="evidence" value="ECO:0007669"/>
    <property type="project" value="InterPro"/>
</dbReference>
<dbReference type="GO" id="GO:0004497">
    <property type="term" value="F:monooxygenase activity"/>
    <property type="evidence" value="ECO:0007669"/>
    <property type="project" value="UniProtKB-KW"/>
</dbReference>
<dbReference type="Gene3D" id="3.50.50.60">
    <property type="entry name" value="FAD/NAD(P)-binding domain"/>
    <property type="match status" value="1"/>
</dbReference>
<dbReference type="SUPFAM" id="SSF51905">
    <property type="entry name" value="FAD/NAD(P)-binding domain"/>
    <property type="match status" value="1"/>
</dbReference>
<dbReference type="GO" id="GO:0071949">
    <property type="term" value="F:FAD binding"/>
    <property type="evidence" value="ECO:0007669"/>
    <property type="project" value="InterPro"/>
</dbReference>
<dbReference type="AlphaFoldDB" id="A0A8H4Q4H2"/>
<keyword evidence="4" id="KW-0274">FAD</keyword>
<evidence type="ECO:0000259" key="7">
    <source>
        <dbReference type="Pfam" id="PF01494"/>
    </source>
</evidence>
<evidence type="ECO:0000256" key="4">
    <source>
        <dbReference type="ARBA" id="ARBA00022827"/>
    </source>
</evidence>
<feature type="domain" description="FAD-binding" evidence="7">
    <location>
        <begin position="10"/>
        <end position="369"/>
    </location>
</feature>
<dbReference type="Pfam" id="PF01494">
    <property type="entry name" value="FAD_binding_3"/>
    <property type="match status" value="1"/>
</dbReference>
<dbReference type="InterPro" id="IPR001128">
    <property type="entry name" value="Cyt_P450"/>
</dbReference>
<sequence length="880" mass="99574">MASLSAKDDFKVLIIGGSIAGLTLAHCLEKLKVSYEILEQGHDISPQVGASVGILPNGAQVLDQLGIFDEVEEAIEPLTFARIRYPDGFFFHSRYPSVLRSRFGYPLAFLERRRFLEILYGKLEGKHDVHTGQRVVRIDDEGHRAVVRTADGKEYTGDLVVGADGLHSIVRSEIWRHEAEAGTGVVTTKEKESLRIDYACVFGISSGVKGVPAGLQLSLLDHGLTIHVFNGKDTKAFWFVIIKTDRRYGYGQRPQYTNDDARKTCAAISSKVIDHGLTFGHLWDRCQVFTMTPLEEGNFSTWHRGRLVCVGDAVRKVTPNIGQGANMAIEDVAVLANAIWRRCRKTKPASITAAVSEIRLARTRSVCRQSEMLTRMQAHEGLLRRVLVNVPVVGPCAGLTKWVAAVRNVWAARDSIHKGYSKASRLCPSYGKSAFQIPTMTRMDVFLCDRTMTREYYSLDEEHMSFQAAMSEEFQFKYSLPGQQHDIRKIPNSVIGKALSWQRNRSNNPQDPFFADFSKEFLHGFQHEMEAFRRKQPSSSLAFFSHAAEPKAEGWMAVPCFPLALKIVARLTTKSLFGEPLCRDDYFLDLCCRFADAVPRVAMVLRCFPSFARPFVAKYLPGTRLVQKLRVFVLDEVTSRRKSRHENPIKDLLDFVMNWADEQPEDWSDLEVSDMIINVLVTHTIFELATRPEYVPELRDEIQECFQLHGQGTKAAVDAMHKVDSFIKETQRCNVLDAAALARLVLKPYTFSNGLHIPQGTYIFTPNSPLLQDERFYSDPNRFDGLRFARMRNDVKQRASCPLTATSEHSMHFGIGRNACPGRFMVADEVKLVMIHLLLNMELAMEGFGPRPRNVAFGKFMLPDMRARIWLKRASFARIE</sequence>
<dbReference type="InterPro" id="IPR036188">
    <property type="entry name" value="FAD/NAD-bd_sf"/>
</dbReference>
<reference evidence="8 9" key="1">
    <citation type="journal article" date="2020" name="G3 (Bethesda)">
        <title>Genetic Underpinnings of Host Manipulation by Ophiocordyceps as Revealed by Comparative Transcriptomics.</title>
        <authorList>
            <person name="Will I."/>
            <person name="Das B."/>
            <person name="Trinh T."/>
            <person name="Brachmann A."/>
            <person name="Ohm R.A."/>
            <person name="de Bekker C."/>
        </authorList>
    </citation>
    <scope>NUCLEOTIDE SEQUENCE [LARGE SCALE GENOMIC DNA]</scope>
    <source>
        <strain evidence="8 9">EC05</strain>
    </source>
</reference>
<evidence type="ECO:0000256" key="5">
    <source>
        <dbReference type="ARBA" id="ARBA00023002"/>
    </source>
</evidence>
<evidence type="ECO:0000256" key="6">
    <source>
        <dbReference type="ARBA" id="ARBA00023033"/>
    </source>
</evidence>
<comment type="similarity">
    <text evidence="2">Belongs to the paxM FAD-dependent monooxygenase family.</text>
</comment>